<dbReference type="STRING" id="1619100.UT34_C0002G0193"/>
<dbReference type="Gene3D" id="3.40.1160.10">
    <property type="entry name" value="Acetylglutamate kinase-like"/>
    <property type="match status" value="1"/>
</dbReference>
<evidence type="ECO:0000313" key="2">
    <source>
        <dbReference type="EMBL" id="KKR05686.1"/>
    </source>
</evidence>
<organism evidence="2 3">
    <name type="scientific">candidate division WS6 bacterium GW2011_GWF2_39_15</name>
    <dbReference type="NCBI Taxonomy" id="1619100"/>
    <lineage>
        <taxon>Bacteria</taxon>
        <taxon>Candidatus Dojkabacteria</taxon>
    </lineage>
</organism>
<dbReference type="GO" id="GO:0016301">
    <property type="term" value="F:kinase activity"/>
    <property type="evidence" value="ECO:0007669"/>
    <property type="project" value="UniProtKB-KW"/>
</dbReference>
<comment type="caution">
    <text evidence="2">The sequence shown here is derived from an EMBL/GenBank/DDBJ whole genome shotgun (WGS) entry which is preliminary data.</text>
</comment>
<sequence length="235" mass="26249">MISRKIVLKLGGSLMYKGGLDLNTEVLNMFKDWYKREKHNYELIVIVVGGGRLSREVGSVIKPYVKNDSDLHSVGMELTQTNAHILKGYLGDKDVYNPQTLGEAYEFLMTGKGILISGGLRHGWSTDMDAAVFADVLGLKKVYKLSDVEGLYTADPKIDDKAKLIKDITWARYRKMFGLERKHDEHSPNLHIPISAECAVFAQNKGLSFFVSGGKLLLTKKKLENVFESGSLIHA</sequence>
<dbReference type="SUPFAM" id="SSF53633">
    <property type="entry name" value="Carbamate kinase-like"/>
    <property type="match status" value="1"/>
</dbReference>
<evidence type="ECO:0000313" key="3">
    <source>
        <dbReference type="Proteomes" id="UP000034799"/>
    </source>
</evidence>
<dbReference type="Pfam" id="PF00696">
    <property type="entry name" value="AA_kinase"/>
    <property type="match status" value="1"/>
</dbReference>
<dbReference type="Proteomes" id="UP000034799">
    <property type="component" value="Unassembled WGS sequence"/>
</dbReference>
<dbReference type="AlphaFoldDB" id="A0A0G0MYS2"/>
<reference evidence="2 3" key="1">
    <citation type="journal article" date="2015" name="Nature">
        <title>rRNA introns, odd ribosomes, and small enigmatic genomes across a large radiation of phyla.</title>
        <authorList>
            <person name="Brown C.T."/>
            <person name="Hug L.A."/>
            <person name="Thomas B.C."/>
            <person name="Sharon I."/>
            <person name="Castelle C.J."/>
            <person name="Singh A."/>
            <person name="Wilkins M.J."/>
            <person name="Williams K.H."/>
            <person name="Banfield J.F."/>
        </authorList>
    </citation>
    <scope>NUCLEOTIDE SEQUENCE [LARGE SCALE GENOMIC DNA]</scope>
</reference>
<evidence type="ECO:0000259" key="1">
    <source>
        <dbReference type="Pfam" id="PF00696"/>
    </source>
</evidence>
<proteinExistence type="predicted"/>
<keyword evidence="2" id="KW-0808">Transferase</keyword>
<feature type="domain" description="Aspartate/glutamate/uridylate kinase" evidence="1">
    <location>
        <begin position="5"/>
        <end position="184"/>
    </location>
</feature>
<gene>
    <name evidence="2" type="ORF">UT34_C0002G0193</name>
</gene>
<name>A0A0G0MYS2_9BACT</name>
<keyword evidence="2" id="KW-0418">Kinase</keyword>
<dbReference type="EMBL" id="LBWK01000002">
    <property type="protein sequence ID" value="KKR05686.1"/>
    <property type="molecule type" value="Genomic_DNA"/>
</dbReference>
<dbReference type="InterPro" id="IPR036393">
    <property type="entry name" value="AceGlu_kinase-like_sf"/>
</dbReference>
<protein>
    <submittedName>
        <fullName evidence="2">Uridylate kinase</fullName>
    </submittedName>
</protein>
<accession>A0A0G0MYS2</accession>
<dbReference type="InterPro" id="IPR001048">
    <property type="entry name" value="Asp/Glu/Uridylate_kinase"/>
</dbReference>